<keyword evidence="1" id="KW-1133">Transmembrane helix</keyword>
<reference evidence="3" key="1">
    <citation type="submission" date="2023-10" db="EMBL/GenBank/DDBJ databases">
        <title>Genome assembly of Pristionchus species.</title>
        <authorList>
            <person name="Yoshida K."/>
            <person name="Sommer R.J."/>
        </authorList>
    </citation>
    <scope>NUCLEOTIDE SEQUENCE</scope>
    <source>
        <strain evidence="3">RS0144</strain>
    </source>
</reference>
<evidence type="ECO:0000313" key="4">
    <source>
        <dbReference type="Proteomes" id="UP001432027"/>
    </source>
</evidence>
<dbReference type="PANTHER" id="PTHR22718">
    <property type="entry name" value="SERPENTINE RECEPTOR, CLASS X"/>
    <property type="match status" value="1"/>
</dbReference>
<evidence type="ECO:0000259" key="2">
    <source>
        <dbReference type="Pfam" id="PF10328"/>
    </source>
</evidence>
<proteinExistence type="predicted"/>
<evidence type="ECO:0000256" key="1">
    <source>
        <dbReference type="SAM" id="Phobius"/>
    </source>
</evidence>
<dbReference type="PANTHER" id="PTHR22718:SF25">
    <property type="entry name" value="G-PROTEIN COUPLED RECEPTORS FAMILY 1 PROFILE DOMAIN-CONTAINING PROTEIN"/>
    <property type="match status" value="1"/>
</dbReference>
<name>A0AAV5TML2_9BILA</name>
<feature type="transmembrane region" description="Helical" evidence="1">
    <location>
        <begin position="101"/>
        <end position="121"/>
    </location>
</feature>
<feature type="domain" description="7TM GPCR serpentine receptor class x (Srx)" evidence="2">
    <location>
        <begin position="47"/>
        <end position="120"/>
    </location>
</feature>
<dbReference type="InterPro" id="IPR019430">
    <property type="entry name" value="7TM_GPCR_serpentine_rcpt_Srx"/>
</dbReference>
<dbReference type="SUPFAM" id="SSF81321">
    <property type="entry name" value="Family A G protein-coupled receptor-like"/>
    <property type="match status" value="1"/>
</dbReference>
<feature type="non-terminal residue" evidence="3">
    <location>
        <position position="131"/>
    </location>
</feature>
<gene>
    <name evidence="3" type="ORF">PENTCL1PPCAC_17672</name>
</gene>
<protein>
    <recommendedName>
        <fullName evidence="2">7TM GPCR serpentine receptor class x (Srx) domain-containing protein</fullName>
    </recommendedName>
</protein>
<feature type="transmembrane region" description="Helical" evidence="1">
    <location>
        <begin position="12"/>
        <end position="32"/>
    </location>
</feature>
<organism evidence="3 4">
    <name type="scientific">Pristionchus entomophagus</name>
    <dbReference type="NCBI Taxonomy" id="358040"/>
    <lineage>
        <taxon>Eukaryota</taxon>
        <taxon>Metazoa</taxon>
        <taxon>Ecdysozoa</taxon>
        <taxon>Nematoda</taxon>
        <taxon>Chromadorea</taxon>
        <taxon>Rhabditida</taxon>
        <taxon>Rhabditina</taxon>
        <taxon>Diplogasteromorpha</taxon>
        <taxon>Diplogasteroidea</taxon>
        <taxon>Neodiplogasteridae</taxon>
        <taxon>Pristionchus</taxon>
    </lineage>
</organism>
<keyword evidence="1" id="KW-0812">Transmembrane</keyword>
<comment type="caution">
    <text evidence="3">The sequence shown here is derived from an EMBL/GenBank/DDBJ whole genome shotgun (WGS) entry which is preliminary data.</text>
</comment>
<sequence length="131" mass="14726">MDTSMESIGLDEATVGIIVIVFFCIYGFRLAIGAPSSTTVIIALLRGRKTLWQILGMFVGIVQVITQKAILYLILLMALNRLSLFCLPRINRMFTEKNTKWSLLLTWIVILGMSTVTMILSPAKKFNKEIL</sequence>
<feature type="transmembrane region" description="Helical" evidence="1">
    <location>
        <begin position="52"/>
        <end position="80"/>
    </location>
</feature>
<dbReference type="AlphaFoldDB" id="A0AAV5TML2"/>
<keyword evidence="1" id="KW-0472">Membrane</keyword>
<dbReference type="Proteomes" id="UP001432027">
    <property type="component" value="Unassembled WGS sequence"/>
</dbReference>
<evidence type="ECO:0000313" key="3">
    <source>
        <dbReference type="EMBL" id="GMS95497.1"/>
    </source>
</evidence>
<accession>A0AAV5TML2</accession>
<dbReference type="Pfam" id="PF10328">
    <property type="entry name" value="7TM_GPCR_Srx"/>
    <property type="match status" value="1"/>
</dbReference>
<keyword evidence="4" id="KW-1185">Reference proteome</keyword>
<dbReference type="EMBL" id="BTSX01000004">
    <property type="protein sequence ID" value="GMS95497.1"/>
    <property type="molecule type" value="Genomic_DNA"/>
</dbReference>